<evidence type="ECO:0000313" key="15">
    <source>
        <dbReference type="Proteomes" id="UP000440732"/>
    </source>
</evidence>
<evidence type="ECO:0000313" key="13">
    <source>
        <dbReference type="Proteomes" id="UP000437068"/>
    </source>
</evidence>
<sequence length="98" mass="10991">MDQTAVYYDVDSKTTVNFVGVTRVPANGGVKGSYHCTTALLECADGRMRPPHFVFAGEPDQDVYNQVKTYYEPGVATFAVQTKAWFDECVMLEWIDKV</sequence>
<dbReference type="Proteomes" id="UP000429523">
    <property type="component" value="Unassembled WGS sequence"/>
</dbReference>
<evidence type="ECO:0000313" key="1">
    <source>
        <dbReference type="EMBL" id="KAE8942167.1"/>
    </source>
</evidence>
<dbReference type="EMBL" id="QXFX01000765">
    <property type="protein sequence ID" value="KAE9104981.1"/>
    <property type="molecule type" value="Genomic_DNA"/>
</dbReference>
<dbReference type="AlphaFoldDB" id="A0A6A3ZPT4"/>
<evidence type="ECO:0000313" key="3">
    <source>
        <dbReference type="EMBL" id="KAE9104981.1"/>
    </source>
</evidence>
<evidence type="ECO:0000313" key="7">
    <source>
        <dbReference type="EMBL" id="KAE9222749.1"/>
    </source>
</evidence>
<evidence type="ECO:0000313" key="19">
    <source>
        <dbReference type="Proteomes" id="UP000486351"/>
    </source>
</evidence>
<dbReference type="Proteomes" id="UP000441208">
    <property type="component" value="Unassembled WGS sequence"/>
</dbReference>
<evidence type="ECO:0000313" key="11">
    <source>
        <dbReference type="Proteomes" id="UP000429523"/>
    </source>
</evidence>
<dbReference type="EMBL" id="QXGC01000736">
    <property type="protein sequence ID" value="KAE9222749.1"/>
    <property type="molecule type" value="Genomic_DNA"/>
</dbReference>
<reference evidence="11 12" key="1">
    <citation type="submission" date="2018-08" db="EMBL/GenBank/DDBJ databases">
        <title>Genomic investigation of the strawberry pathogen Phytophthora fragariae indicates pathogenicity is determined by transcriptional variation in three key races.</title>
        <authorList>
            <person name="Adams T.M."/>
            <person name="Armitage A.D."/>
            <person name="Sobczyk M.K."/>
            <person name="Bates H.J."/>
            <person name="Dunwell J.M."/>
            <person name="Nellist C.F."/>
            <person name="Harrison R.J."/>
        </authorList>
    </citation>
    <scope>NUCLEOTIDE SEQUENCE [LARGE SCALE GENOMIC DNA]</scope>
    <source>
        <strain evidence="9 13">A4</strain>
        <strain evidence="8 14">BC-1</strain>
        <strain evidence="7 18">BC-23</strain>
        <strain evidence="6 12">NOV-27</strain>
        <strain evidence="5 15">NOV-5</strain>
        <strain evidence="4 16">NOV-71</strain>
        <strain evidence="10 19">NOV-77</strain>
        <strain evidence="1 11">NOV-9</strain>
        <strain evidence="3 20">ONT-3</strain>
        <strain evidence="2 17">SCRP245</strain>
    </source>
</reference>
<evidence type="ECO:0000313" key="5">
    <source>
        <dbReference type="EMBL" id="KAE9144599.1"/>
    </source>
</evidence>
<dbReference type="Proteomes" id="UP000476176">
    <property type="component" value="Unassembled WGS sequence"/>
</dbReference>
<dbReference type="EMBL" id="QXFY01000321">
    <property type="protein sequence ID" value="KAE9348024.1"/>
    <property type="molecule type" value="Genomic_DNA"/>
</dbReference>
<evidence type="ECO:0000313" key="4">
    <source>
        <dbReference type="EMBL" id="KAE9108126.1"/>
    </source>
</evidence>
<dbReference type="EMBL" id="QXFW01000793">
    <property type="protein sequence ID" value="KAE9002885.1"/>
    <property type="molecule type" value="Genomic_DNA"/>
</dbReference>
<dbReference type="Proteomes" id="UP000433483">
    <property type="component" value="Unassembled WGS sequence"/>
</dbReference>
<dbReference type="EMBL" id="QXGA01000529">
    <property type="protein sequence ID" value="KAE9144599.1"/>
    <property type="molecule type" value="Genomic_DNA"/>
</dbReference>
<dbReference type="EMBL" id="QXFZ01000684">
    <property type="protein sequence ID" value="KAE9108126.1"/>
    <property type="molecule type" value="Genomic_DNA"/>
</dbReference>
<evidence type="ECO:0000313" key="12">
    <source>
        <dbReference type="Proteomes" id="UP000433483"/>
    </source>
</evidence>
<dbReference type="OrthoDB" id="107078at2759"/>
<dbReference type="EMBL" id="QXGE01000817">
    <property type="protein sequence ID" value="KAE9303150.1"/>
    <property type="molecule type" value="Genomic_DNA"/>
</dbReference>
<proteinExistence type="predicted"/>
<protein>
    <recommendedName>
        <fullName evidence="21">DDE-1 domain-containing protein</fullName>
    </recommendedName>
</protein>
<dbReference type="Proteomes" id="UP000488956">
    <property type="component" value="Unassembled WGS sequence"/>
</dbReference>
<dbReference type="Proteomes" id="UP000460718">
    <property type="component" value="Unassembled WGS sequence"/>
</dbReference>
<evidence type="ECO:0000313" key="20">
    <source>
        <dbReference type="Proteomes" id="UP000488956"/>
    </source>
</evidence>
<evidence type="ECO:0000313" key="14">
    <source>
        <dbReference type="Proteomes" id="UP000440367"/>
    </source>
</evidence>
<dbReference type="Proteomes" id="UP000486351">
    <property type="component" value="Unassembled WGS sequence"/>
</dbReference>
<evidence type="ECO:0000313" key="10">
    <source>
        <dbReference type="EMBL" id="KAE9348024.1"/>
    </source>
</evidence>
<gene>
    <name evidence="9" type="ORF">PF001_g13680</name>
    <name evidence="8" type="ORF">PF002_g9415</name>
    <name evidence="7" type="ORF">PF004_g12709</name>
    <name evidence="6" type="ORF">PF005_g12297</name>
    <name evidence="5" type="ORF">PF006_g10477</name>
    <name evidence="4" type="ORF">PF007_g12774</name>
    <name evidence="10" type="ORF">PF008_g7533</name>
    <name evidence="1" type="ORF">PF009_g8048</name>
    <name evidence="3" type="ORF">PF010_g13189</name>
    <name evidence="2" type="ORF">PF011_g13117</name>
</gene>
<name>A0A6A3ZPT4_9STRA</name>
<comment type="caution">
    <text evidence="8">The sequence shown here is derived from an EMBL/GenBank/DDBJ whole genome shotgun (WGS) entry which is preliminary data.</text>
</comment>
<dbReference type="Proteomes" id="UP000440367">
    <property type="component" value="Unassembled WGS sequence"/>
</dbReference>
<evidence type="ECO:0000313" key="18">
    <source>
        <dbReference type="Proteomes" id="UP000476176"/>
    </source>
</evidence>
<organism evidence="8 14">
    <name type="scientific">Phytophthora fragariae</name>
    <dbReference type="NCBI Taxonomy" id="53985"/>
    <lineage>
        <taxon>Eukaryota</taxon>
        <taxon>Sar</taxon>
        <taxon>Stramenopiles</taxon>
        <taxon>Oomycota</taxon>
        <taxon>Peronosporomycetes</taxon>
        <taxon>Peronosporales</taxon>
        <taxon>Peronosporaceae</taxon>
        <taxon>Phytophthora</taxon>
    </lineage>
</organism>
<dbReference type="EMBL" id="QXGF01000319">
    <property type="protein sequence ID" value="KAE8942167.1"/>
    <property type="molecule type" value="Genomic_DNA"/>
</dbReference>
<evidence type="ECO:0000313" key="8">
    <source>
        <dbReference type="EMBL" id="KAE9241119.1"/>
    </source>
</evidence>
<dbReference type="EMBL" id="QXGB01000647">
    <property type="protein sequence ID" value="KAE9208203.1"/>
    <property type="molecule type" value="Genomic_DNA"/>
</dbReference>
<evidence type="ECO:0000313" key="9">
    <source>
        <dbReference type="EMBL" id="KAE9303150.1"/>
    </source>
</evidence>
<dbReference type="Proteomes" id="UP000437068">
    <property type="component" value="Unassembled WGS sequence"/>
</dbReference>
<dbReference type="EMBL" id="QXGD01000388">
    <property type="protein sequence ID" value="KAE9241119.1"/>
    <property type="molecule type" value="Genomic_DNA"/>
</dbReference>
<evidence type="ECO:0000313" key="6">
    <source>
        <dbReference type="EMBL" id="KAE9208203.1"/>
    </source>
</evidence>
<dbReference type="Proteomes" id="UP000440732">
    <property type="component" value="Unassembled WGS sequence"/>
</dbReference>
<evidence type="ECO:0000313" key="2">
    <source>
        <dbReference type="EMBL" id="KAE9002885.1"/>
    </source>
</evidence>
<evidence type="ECO:0000313" key="17">
    <source>
        <dbReference type="Proteomes" id="UP000460718"/>
    </source>
</evidence>
<evidence type="ECO:0008006" key="21">
    <source>
        <dbReference type="Google" id="ProtNLM"/>
    </source>
</evidence>
<keyword evidence="12" id="KW-1185">Reference proteome</keyword>
<accession>A0A6A3ZPT4</accession>
<evidence type="ECO:0000313" key="16">
    <source>
        <dbReference type="Proteomes" id="UP000441208"/>
    </source>
</evidence>